<accession>N8RMJ9</accession>
<gene>
    <name evidence="1" type="ORF">F989_00201</name>
</gene>
<dbReference type="PATRIC" id="fig|1217671.3.peg.191"/>
<protein>
    <recommendedName>
        <fullName evidence="3">Methyltransferase domain-containing protein</fullName>
    </recommendedName>
</protein>
<evidence type="ECO:0000313" key="2">
    <source>
        <dbReference type="Proteomes" id="UP000018426"/>
    </source>
</evidence>
<comment type="caution">
    <text evidence="1">The sequence shown here is derived from an EMBL/GenBank/DDBJ whole genome shotgun (WGS) entry which is preliminary data.</text>
</comment>
<sequence>MPQRKTQTKLTQTISNIVIENIDKKAIKKAAFDAGYWDPDELHNYIRINLLRNGKTRCNTAELANLYTYAYGLVHVDAFQEAAVQTSFSQIYFDDYEHTLLVDFGCGPGTVALALAEMWEAEEGEPEGLPINYLGIDIEDEMLLLAEDFFNTPIFDEDLKITLSNEFIRVKNGVKPQKIIFVFNYLFSQSGISEYVESFITRIKRIISCLPEVDDIYLMYSNIDYCGEKNAFQNFLERLKEEGMLNKSQNTYIPSYEYNFRKFNNLDGENIDYFEGTPRYVYTEIFTLYRP</sequence>
<organism evidence="1 2">
    <name type="scientific">Acinetobacter parvus NIPH 1103</name>
    <dbReference type="NCBI Taxonomy" id="1217671"/>
    <lineage>
        <taxon>Bacteria</taxon>
        <taxon>Pseudomonadati</taxon>
        <taxon>Pseudomonadota</taxon>
        <taxon>Gammaproteobacteria</taxon>
        <taxon>Moraxellales</taxon>
        <taxon>Moraxellaceae</taxon>
        <taxon>Acinetobacter</taxon>
    </lineage>
</organism>
<dbReference type="RefSeq" id="WP_004676371.1">
    <property type="nucleotide sequence ID" value="NZ_KB849223.1"/>
</dbReference>
<dbReference type="Gene3D" id="3.40.50.150">
    <property type="entry name" value="Vaccinia Virus protein VP39"/>
    <property type="match status" value="1"/>
</dbReference>
<dbReference type="AlphaFoldDB" id="N8RMJ9"/>
<proteinExistence type="predicted"/>
<evidence type="ECO:0000313" key="1">
    <source>
        <dbReference type="EMBL" id="ENU34779.1"/>
    </source>
</evidence>
<name>N8RMJ9_9GAMM</name>
<dbReference type="Proteomes" id="UP000018426">
    <property type="component" value="Unassembled WGS sequence"/>
</dbReference>
<dbReference type="EMBL" id="APOL01000008">
    <property type="protein sequence ID" value="ENU34779.1"/>
    <property type="molecule type" value="Genomic_DNA"/>
</dbReference>
<dbReference type="HOGENOM" id="CLU_955212_0_0_6"/>
<evidence type="ECO:0008006" key="3">
    <source>
        <dbReference type="Google" id="ProtNLM"/>
    </source>
</evidence>
<dbReference type="SUPFAM" id="SSF53335">
    <property type="entry name" value="S-adenosyl-L-methionine-dependent methyltransferases"/>
    <property type="match status" value="2"/>
</dbReference>
<reference evidence="1 2" key="1">
    <citation type="submission" date="2013-02" db="EMBL/GenBank/DDBJ databases">
        <title>The Genome Sequence of Acinetobacter parvus NIPH 1103.</title>
        <authorList>
            <consortium name="The Broad Institute Genome Sequencing Platform"/>
            <consortium name="The Broad Institute Genome Sequencing Center for Infectious Disease"/>
            <person name="Cerqueira G."/>
            <person name="Feldgarden M."/>
            <person name="Courvalin P."/>
            <person name="Perichon B."/>
            <person name="Grillot-Courvalin C."/>
            <person name="Clermont D."/>
            <person name="Rocha E."/>
            <person name="Yoon E.-J."/>
            <person name="Nemec A."/>
            <person name="Walker B."/>
            <person name="Young S.K."/>
            <person name="Zeng Q."/>
            <person name="Gargeya S."/>
            <person name="Fitzgerald M."/>
            <person name="Haas B."/>
            <person name="Abouelleil A."/>
            <person name="Alvarado L."/>
            <person name="Arachchi H.M."/>
            <person name="Berlin A.M."/>
            <person name="Chapman S.B."/>
            <person name="Dewar J."/>
            <person name="Goldberg J."/>
            <person name="Griggs A."/>
            <person name="Gujja S."/>
            <person name="Hansen M."/>
            <person name="Howarth C."/>
            <person name="Imamovic A."/>
            <person name="Larimer J."/>
            <person name="McCowan C."/>
            <person name="Murphy C."/>
            <person name="Neiman D."/>
            <person name="Pearson M."/>
            <person name="Priest M."/>
            <person name="Roberts A."/>
            <person name="Saif S."/>
            <person name="Shea T."/>
            <person name="Sisk P."/>
            <person name="Sykes S."/>
            <person name="Wortman J."/>
            <person name="Nusbaum C."/>
            <person name="Birren B."/>
        </authorList>
    </citation>
    <scope>NUCLEOTIDE SEQUENCE [LARGE SCALE GENOMIC DNA]</scope>
    <source>
        <strain evidence="1 2">NIPH 1103</strain>
    </source>
</reference>
<dbReference type="InterPro" id="IPR029063">
    <property type="entry name" value="SAM-dependent_MTases_sf"/>
</dbReference>